<feature type="domain" description="ATPase AAA-3" evidence="1">
    <location>
        <begin position="36"/>
        <end position="166"/>
    </location>
</feature>
<dbReference type="PANTHER" id="PTHR42759:SF1">
    <property type="entry name" value="MAGNESIUM-CHELATASE SUBUNIT CHLD"/>
    <property type="match status" value="1"/>
</dbReference>
<dbReference type="InterPro" id="IPR041628">
    <property type="entry name" value="ChlI/MoxR_AAA_lid"/>
</dbReference>
<dbReference type="RefSeq" id="WP_382405520.1">
    <property type="nucleotide sequence ID" value="NZ_JBHSGU010000002.1"/>
</dbReference>
<evidence type="ECO:0000313" key="3">
    <source>
        <dbReference type="EMBL" id="MFC4698840.1"/>
    </source>
</evidence>
<feature type="domain" description="ChlI/MoxR AAA lid" evidence="2">
    <location>
        <begin position="250"/>
        <end position="315"/>
    </location>
</feature>
<dbReference type="EMBL" id="JBHSGU010000002">
    <property type="protein sequence ID" value="MFC4698840.1"/>
    <property type="molecule type" value="Genomic_DNA"/>
</dbReference>
<evidence type="ECO:0000259" key="1">
    <source>
        <dbReference type="Pfam" id="PF07726"/>
    </source>
</evidence>
<protein>
    <submittedName>
        <fullName evidence="3">AAA family ATPase</fullName>
    </submittedName>
</protein>
<organism evidence="3 4">
    <name type="scientific">Glaciecola siphonariae</name>
    <dbReference type="NCBI Taxonomy" id="521012"/>
    <lineage>
        <taxon>Bacteria</taxon>
        <taxon>Pseudomonadati</taxon>
        <taxon>Pseudomonadota</taxon>
        <taxon>Gammaproteobacteria</taxon>
        <taxon>Alteromonadales</taxon>
        <taxon>Alteromonadaceae</taxon>
        <taxon>Glaciecola</taxon>
    </lineage>
</organism>
<proteinExistence type="predicted"/>
<name>A0ABV9LSN3_9ALTE</name>
<dbReference type="Gene3D" id="1.10.8.80">
    <property type="entry name" value="Magnesium chelatase subunit I, C-Terminal domain"/>
    <property type="match status" value="1"/>
</dbReference>
<dbReference type="Gene3D" id="3.40.50.300">
    <property type="entry name" value="P-loop containing nucleotide triphosphate hydrolases"/>
    <property type="match status" value="1"/>
</dbReference>
<dbReference type="PIRSF" id="PIRSF002849">
    <property type="entry name" value="AAA_ATPase_chaperone_MoxR_prd"/>
    <property type="match status" value="1"/>
</dbReference>
<dbReference type="PANTHER" id="PTHR42759">
    <property type="entry name" value="MOXR FAMILY PROTEIN"/>
    <property type="match status" value="1"/>
</dbReference>
<accession>A0ABV9LSN3</accession>
<dbReference type="InterPro" id="IPR050764">
    <property type="entry name" value="CbbQ/NirQ/NorQ/GpvN"/>
</dbReference>
<keyword evidence="4" id="KW-1185">Reference proteome</keyword>
<sequence>MAVKQIQQLLSHLDSQVIGQTELTQSIVIALLADGHILVEGPPGLAKTRAINALSDGIEANFHRVQFTPDLLPADLTGTDIYRPETGEFIFQQGPLFHNLVLADEINRAPAKVQSALLEAMAERQITVGSKTYTLPDLFLVMATQNPLEQEGTYPLPEAQLDRFLMHIEIDYPNADTELKILKLNRGETLDEINHALPKDVAKLSQLDITSARKSLLELHMADAIEQYIVQLIMATRQPQAYSDELRQWIEIGASPRATIALERCARAHAWLHERDFVSPEDVQAVLHNVLRHRLILTYQAQAQGIDSNKVITQIMQLVPVP</sequence>
<comment type="caution">
    <text evidence="3">The sequence shown here is derived from an EMBL/GenBank/DDBJ whole genome shotgun (WGS) entry which is preliminary data.</text>
</comment>
<dbReference type="SUPFAM" id="SSF52540">
    <property type="entry name" value="P-loop containing nucleoside triphosphate hydrolases"/>
    <property type="match status" value="1"/>
</dbReference>
<dbReference type="InterPro" id="IPR027417">
    <property type="entry name" value="P-loop_NTPase"/>
</dbReference>
<dbReference type="Pfam" id="PF07726">
    <property type="entry name" value="AAA_3"/>
    <property type="match status" value="1"/>
</dbReference>
<evidence type="ECO:0000313" key="4">
    <source>
        <dbReference type="Proteomes" id="UP001595897"/>
    </source>
</evidence>
<dbReference type="Proteomes" id="UP001595897">
    <property type="component" value="Unassembled WGS sequence"/>
</dbReference>
<dbReference type="InterPro" id="IPR011703">
    <property type="entry name" value="ATPase_AAA-3"/>
</dbReference>
<evidence type="ECO:0000259" key="2">
    <source>
        <dbReference type="Pfam" id="PF17863"/>
    </source>
</evidence>
<reference evidence="4" key="1">
    <citation type="journal article" date="2019" name="Int. J. Syst. Evol. Microbiol.">
        <title>The Global Catalogue of Microorganisms (GCM) 10K type strain sequencing project: providing services to taxonomists for standard genome sequencing and annotation.</title>
        <authorList>
            <consortium name="The Broad Institute Genomics Platform"/>
            <consortium name="The Broad Institute Genome Sequencing Center for Infectious Disease"/>
            <person name="Wu L."/>
            <person name="Ma J."/>
        </authorList>
    </citation>
    <scope>NUCLEOTIDE SEQUENCE [LARGE SCALE GENOMIC DNA]</scope>
    <source>
        <strain evidence="4">KACC 12507</strain>
    </source>
</reference>
<dbReference type="Pfam" id="PF17863">
    <property type="entry name" value="AAA_lid_2"/>
    <property type="match status" value="1"/>
</dbReference>
<gene>
    <name evidence="3" type="ORF">ACFO4O_01525</name>
</gene>